<dbReference type="InterPro" id="IPR037212">
    <property type="entry name" value="Med7/Med21-like"/>
</dbReference>
<evidence type="ECO:0000256" key="12">
    <source>
        <dbReference type="SAM" id="MobiDB-lite"/>
    </source>
</evidence>
<evidence type="ECO:0000256" key="9">
    <source>
        <dbReference type="ARBA" id="ARBA00025687"/>
    </source>
</evidence>
<dbReference type="GO" id="GO:0003712">
    <property type="term" value="F:transcription coregulator activity"/>
    <property type="evidence" value="ECO:0007669"/>
    <property type="project" value="TreeGrafter"/>
</dbReference>
<dbReference type="SUPFAM" id="SSF140718">
    <property type="entry name" value="Mediator hinge subcomplex-like"/>
    <property type="match status" value="1"/>
</dbReference>
<keyword evidence="8 10" id="KW-0539">Nucleus</keyword>
<dbReference type="GO" id="GO:0016592">
    <property type="term" value="C:mediator complex"/>
    <property type="evidence" value="ECO:0007669"/>
    <property type="project" value="UniProtKB-UniRule"/>
</dbReference>
<dbReference type="InterPro" id="IPR021384">
    <property type="entry name" value="Mediator_Med21"/>
</dbReference>
<keyword evidence="5 10" id="KW-0805">Transcription regulation</keyword>
<feature type="compositionally biased region" description="Low complexity" evidence="12">
    <location>
        <begin position="56"/>
        <end position="78"/>
    </location>
</feature>
<keyword evidence="14" id="KW-1185">Reference proteome</keyword>
<feature type="region of interest" description="Disordered" evidence="12">
    <location>
        <begin position="29"/>
        <end position="80"/>
    </location>
</feature>
<keyword evidence="7 10" id="KW-0804">Transcription</keyword>
<reference evidence="13 14" key="1">
    <citation type="journal article" date="2016" name="Nat. Commun.">
        <title>Ectomycorrhizal ecology is imprinted in the genome of the dominant symbiotic fungus Cenococcum geophilum.</title>
        <authorList>
            <consortium name="DOE Joint Genome Institute"/>
            <person name="Peter M."/>
            <person name="Kohler A."/>
            <person name="Ohm R.A."/>
            <person name="Kuo A."/>
            <person name="Krutzmann J."/>
            <person name="Morin E."/>
            <person name="Arend M."/>
            <person name="Barry K.W."/>
            <person name="Binder M."/>
            <person name="Choi C."/>
            <person name="Clum A."/>
            <person name="Copeland A."/>
            <person name="Grisel N."/>
            <person name="Haridas S."/>
            <person name="Kipfer T."/>
            <person name="LaButti K."/>
            <person name="Lindquist E."/>
            <person name="Lipzen A."/>
            <person name="Maire R."/>
            <person name="Meier B."/>
            <person name="Mihaltcheva S."/>
            <person name="Molinier V."/>
            <person name="Murat C."/>
            <person name="Poggeler S."/>
            <person name="Quandt C.A."/>
            <person name="Sperisen C."/>
            <person name="Tritt A."/>
            <person name="Tisserant E."/>
            <person name="Crous P.W."/>
            <person name="Henrissat B."/>
            <person name="Nehls U."/>
            <person name="Egli S."/>
            <person name="Spatafora J.W."/>
            <person name="Grigoriev I.V."/>
            <person name="Martin F.M."/>
        </authorList>
    </citation>
    <scope>NUCLEOTIDE SEQUENCE [LARGE SCALE GENOMIC DNA]</scope>
    <source>
        <strain evidence="13 14">CBS 459.81</strain>
    </source>
</reference>
<dbReference type="PANTHER" id="PTHR13381">
    <property type="entry name" value="RNA POLYMERASE II HOLOENZYME COMPONENT SRB7"/>
    <property type="match status" value="1"/>
</dbReference>
<comment type="similarity">
    <text evidence="2 10">Belongs to the Mediator complex subunit 21 family.</text>
</comment>
<evidence type="ECO:0000256" key="5">
    <source>
        <dbReference type="ARBA" id="ARBA00023015"/>
    </source>
</evidence>
<dbReference type="Gene3D" id="6.10.280.10">
    <property type="entry name" value="Mediator complex, subunit Med21"/>
    <property type="match status" value="1"/>
</dbReference>
<organism evidence="13 14">
    <name type="scientific">Lepidopterella palustris CBS 459.81</name>
    <dbReference type="NCBI Taxonomy" id="1314670"/>
    <lineage>
        <taxon>Eukaryota</taxon>
        <taxon>Fungi</taxon>
        <taxon>Dikarya</taxon>
        <taxon>Ascomycota</taxon>
        <taxon>Pezizomycotina</taxon>
        <taxon>Dothideomycetes</taxon>
        <taxon>Pleosporomycetidae</taxon>
        <taxon>Mytilinidiales</taxon>
        <taxon>Argynnaceae</taxon>
        <taxon>Lepidopterella</taxon>
    </lineage>
</organism>
<evidence type="ECO:0000256" key="11">
    <source>
        <dbReference type="SAM" id="Coils"/>
    </source>
</evidence>
<keyword evidence="6 10" id="KW-0010">Activator</keyword>
<dbReference type="Proteomes" id="UP000250266">
    <property type="component" value="Unassembled WGS sequence"/>
</dbReference>
<evidence type="ECO:0000256" key="8">
    <source>
        <dbReference type="ARBA" id="ARBA00023242"/>
    </source>
</evidence>
<dbReference type="EMBL" id="KV745028">
    <property type="protein sequence ID" value="OCK79009.1"/>
    <property type="molecule type" value="Genomic_DNA"/>
</dbReference>
<evidence type="ECO:0000256" key="2">
    <source>
        <dbReference type="ARBA" id="ARBA00005770"/>
    </source>
</evidence>
<evidence type="ECO:0000313" key="14">
    <source>
        <dbReference type="Proteomes" id="UP000250266"/>
    </source>
</evidence>
<dbReference type="OrthoDB" id="526653at2759"/>
<protein>
    <recommendedName>
        <fullName evidence="4 10">Mediator of RNA polymerase II transcription subunit 21</fullName>
    </recommendedName>
</protein>
<proteinExistence type="inferred from homology"/>
<dbReference type="GO" id="GO:0006357">
    <property type="term" value="P:regulation of transcription by RNA polymerase II"/>
    <property type="evidence" value="ECO:0007669"/>
    <property type="project" value="TreeGrafter"/>
</dbReference>
<evidence type="ECO:0000256" key="10">
    <source>
        <dbReference type="RuleBase" id="RU366036"/>
    </source>
</evidence>
<accession>A0A8E2JEF9</accession>
<dbReference type="AlphaFoldDB" id="A0A8E2JEF9"/>
<dbReference type="PANTHER" id="PTHR13381:SF0">
    <property type="entry name" value="MEDIATOR OF RNA POLYMERASE II TRANSCRIPTION SUBUNIT 21"/>
    <property type="match status" value="1"/>
</dbReference>
<feature type="coiled-coil region" evidence="11">
    <location>
        <begin position="118"/>
        <end position="152"/>
    </location>
</feature>
<comment type="subcellular location">
    <subcellularLocation>
        <location evidence="1 10">Nucleus</location>
    </subcellularLocation>
</comment>
<name>A0A8E2JEF9_9PEZI</name>
<evidence type="ECO:0000256" key="3">
    <source>
        <dbReference type="ARBA" id="ARBA00011837"/>
    </source>
</evidence>
<evidence type="ECO:0000256" key="7">
    <source>
        <dbReference type="ARBA" id="ARBA00023163"/>
    </source>
</evidence>
<gene>
    <name evidence="13" type="ORF">K432DRAFT_383436</name>
</gene>
<evidence type="ECO:0000256" key="1">
    <source>
        <dbReference type="ARBA" id="ARBA00004123"/>
    </source>
</evidence>
<evidence type="ECO:0000256" key="6">
    <source>
        <dbReference type="ARBA" id="ARBA00023159"/>
    </source>
</evidence>
<dbReference type="Pfam" id="PF11221">
    <property type="entry name" value="Med21"/>
    <property type="match status" value="1"/>
</dbReference>
<comment type="function">
    <text evidence="9 10">Component of the Mediator complex, a coactivator involved in the regulated transcription of nearly all RNA polymerase II-dependent genes. Mediator functions as a bridge to convey information from gene-specific regulatory proteins to the basal RNA polymerase II transcription machinery. Mediator is recruited to promoters by direct interactions with regulatory proteins and serves as a scaffold for the assembly of a functional preinitiation complex with RNA polymerase II and the general transcription factors.</text>
</comment>
<evidence type="ECO:0000256" key="4">
    <source>
        <dbReference type="ARBA" id="ARBA00019691"/>
    </source>
</evidence>
<sequence length="164" mass="18516">MADRLTQLQDCLDQLATQMYATISYTSNFSSPSPIPGQPLQSPDKIAFPPNAQDLTQTTTTQTTTQNPTQPTQSLQQTPEERHTQFLADLHELSRDLIVKEQQIELIIDRLPGIGHSEAAQKQRMTELERELREIEVERVQAVREKERLVERIGGVVLGIRGLS</sequence>
<comment type="subunit">
    <text evidence="3 10">Component of the Mediator complex.</text>
</comment>
<keyword evidence="11" id="KW-0175">Coiled coil</keyword>
<evidence type="ECO:0000313" key="13">
    <source>
        <dbReference type="EMBL" id="OCK79009.1"/>
    </source>
</evidence>